<sequence>YSSMPDVDFEMLMIGVYDHIKWESLEGGPYIKMESIGEGNGIAIKGDIGKILDVYDHTAVKLIYKKLKEYDLTILKDAFILKMIGNKEVTYVLNKQLFIERFVTILDQYFIMDINGEYDLIQYAYVPIDRIFQRHDTMLASPDSWKHLVKKGKERIEHFPITYMNGKYIRQHVIETADPGTPLKRTIISFHPALIMYIAKVIHYHLLNELKNVKNKL</sequence>
<organism evidence="1">
    <name type="scientific">marine sediment metagenome</name>
    <dbReference type="NCBI Taxonomy" id="412755"/>
    <lineage>
        <taxon>unclassified sequences</taxon>
        <taxon>metagenomes</taxon>
        <taxon>ecological metagenomes</taxon>
    </lineage>
</organism>
<accession>A0A0F9CWP2</accession>
<evidence type="ECO:0000313" key="1">
    <source>
        <dbReference type="EMBL" id="KKL53719.1"/>
    </source>
</evidence>
<protein>
    <submittedName>
        <fullName evidence="1">Uncharacterized protein</fullName>
    </submittedName>
</protein>
<comment type="caution">
    <text evidence="1">The sequence shown here is derived from an EMBL/GenBank/DDBJ whole genome shotgun (WGS) entry which is preliminary data.</text>
</comment>
<gene>
    <name evidence="1" type="ORF">LCGC14_2272620</name>
</gene>
<dbReference type="AlphaFoldDB" id="A0A0F9CWP2"/>
<name>A0A0F9CWP2_9ZZZZ</name>
<reference evidence="1" key="1">
    <citation type="journal article" date="2015" name="Nature">
        <title>Complex archaea that bridge the gap between prokaryotes and eukaryotes.</title>
        <authorList>
            <person name="Spang A."/>
            <person name="Saw J.H."/>
            <person name="Jorgensen S.L."/>
            <person name="Zaremba-Niedzwiedzka K."/>
            <person name="Martijn J."/>
            <person name="Lind A.E."/>
            <person name="van Eijk R."/>
            <person name="Schleper C."/>
            <person name="Guy L."/>
            <person name="Ettema T.J."/>
        </authorList>
    </citation>
    <scope>NUCLEOTIDE SEQUENCE</scope>
</reference>
<proteinExistence type="predicted"/>
<feature type="non-terminal residue" evidence="1">
    <location>
        <position position="1"/>
    </location>
</feature>
<dbReference type="EMBL" id="LAZR01031451">
    <property type="protein sequence ID" value="KKL53719.1"/>
    <property type="molecule type" value="Genomic_DNA"/>
</dbReference>